<dbReference type="InterPro" id="IPR007219">
    <property type="entry name" value="XnlR_reg_dom"/>
</dbReference>
<organism evidence="10 11">
    <name type="scientific">Botryosphaeria dothidea</name>
    <dbReference type="NCBI Taxonomy" id="55169"/>
    <lineage>
        <taxon>Eukaryota</taxon>
        <taxon>Fungi</taxon>
        <taxon>Dikarya</taxon>
        <taxon>Ascomycota</taxon>
        <taxon>Pezizomycotina</taxon>
        <taxon>Dothideomycetes</taxon>
        <taxon>Dothideomycetes incertae sedis</taxon>
        <taxon>Botryosphaeriales</taxon>
        <taxon>Botryosphaeriaceae</taxon>
        <taxon>Botryosphaeria</taxon>
    </lineage>
</organism>
<dbReference type="PROSITE" id="PS50048">
    <property type="entry name" value="ZN2_CY6_FUNGAL_2"/>
    <property type="match status" value="1"/>
</dbReference>
<dbReference type="Proteomes" id="UP000572817">
    <property type="component" value="Unassembled WGS sequence"/>
</dbReference>
<evidence type="ECO:0000256" key="4">
    <source>
        <dbReference type="ARBA" id="ARBA00023163"/>
    </source>
</evidence>
<dbReference type="PANTHER" id="PTHR47660">
    <property type="entry name" value="TRANSCRIPTION FACTOR WITH C2H2 AND ZN(2)-CYS(6) DNA BINDING DOMAIN (EUROFUNG)-RELATED-RELATED"/>
    <property type="match status" value="1"/>
</dbReference>
<dbReference type="InterPro" id="IPR036864">
    <property type="entry name" value="Zn2-C6_fun-type_DNA-bd_sf"/>
</dbReference>
<accession>A0A8H4IXA6</accession>
<keyword evidence="4" id="KW-0804">Transcription</keyword>
<dbReference type="InterPro" id="IPR036236">
    <property type="entry name" value="Znf_C2H2_sf"/>
</dbReference>
<evidence type="ECO:0000313" key="11">
    <source>
        <dbReference type="Proteomes" id="UP000572817"/>
    </source>
</evidence>
<dbReference type="GO" id="GO:0008270">
    <property type="term" value="F:zinc ion binding"/>
    <property type="evidence" value="ECO:0007669"/>
    <property type="project" value="UniProtKB-KW"/>
</dbReference>
<dbReference type="Pfam" id="PF00172">
    <property type="entry name" value="Zn_clus"/>
    <property type="match status" value="1"/>
</dbReference>
<dbReference type="CDD" id="cd03443">
    <property type="entry name" value="PaaI_thioesterase"/>
    <property type="match status" value="1"/>
</dbReference>
<dbReference type="InterPro" id="IPR013087">
    <property type="entry name" value="Znf_C2H2_type"/>
</dbReference>
<dbReference type="InterPro" id="IPR029069">
    <property type="entry name" value="HotDog_dom_sf"/>
</dbReference>
<dbReference type="SMART" id="SM00066">
    <property type="entry name" value="GAL4"/>
    <property type="match status" value="1"/>
</dbReference>
<dbReference type="GO" id="GO:0000981">
    <property type="term" value="F:DNA-binding transcription factor activity, RNA polymerase II-specific"/>
    <property type="evidence" value="ECO:0007669"/>
    <property type="project" value="InterPro"/>
</dbReference>
<dbReference type="InterPro" id="IPR006683">
    <property type="entry name" value="Thioestr_dom"/>
</dbReference>
<dbReference type="Pfam" id="PF00096">
    <property type="entry name" value="zf-C2H2"/>
    <property type="match status" value="1"/>
</dbReference>
<sequence>MTPYPLDPSLSPSERTNIFLKDGPEWKGEKYYGLDLNKSLKLVSLKVRDERDPDKSAPLCTASFELAITMDHCAPNGAMHGGAVAVIFDITTSSAIHAVAKPGFWNYGSSSRTLICSYLRPVKVGETVQIDCEVVALGKRNGLLRGAMYKKESSGQKGVVCYTCEHDKAIFQCTYPGCGSSYRRKEHLNRHAQQHTKEPKYACNYCSRKFFRRDILRRHLELHDEDIELTRSRTAKACDVCRSRKSRCDGNVPCRTCSEKGLSCNYTHGRPRNALQSQSESERSTPQPFENTEDLPTPRALPQPEPLQSDPITDLSFATEGMLLDASMLIPTDFSLDGHAWANFPNLGDIRRHIEGYWALFHPKWLFLHKASFRPEQEPPFLLLSMVMTSLWLSGDDASRIVAMDLNRRLMAMLYQQRDKWDLAPSPGAPLAPAWPLGTFQGILLHLILAIVYGLPLASPAGAIANVPLNIHALLTDLVRCARRLGLFAYGAMHAQFHDADLVFVTWVRVEEVKRFDLILFRLWGVFHDSEWARASGLLGEQLTWADLRFQAPEPDELWTADGIREFLARREVCGLQGARHDEEGSWICNVMDTGGVATPRAVV</sequence>
<evidence type="ECO:0000259" key="9">
    <source>
        <dbReference type="PROSITE" id="PS50157"/>
    </source>
</evidence>
<gene>
    <name evidence="10" type="ORF">GTA08_BOTSDO05389</name>
</gene>
<keyword evidence="1" id="KW-0479">Metal-binding</keyword>
<dbReference type="PROSITE" id="PS00463">
    <property type="entry name" value="ZN2_CY6_FUNGAL_1"/>
    <property type="match status" value="1"/>
</dbReference>
<keyword evidence="3" id="KW-0805">Transcription regulation</keyword>
<dbReference type="Gene3D" id="4.10.240.10">
    <property type="entry name" value="Zn(2)-C6 fungal-type DNA-binding domain"/>
    <property type="match status" value="1"/>
</dbReference>
<dbReference type="Pfam" id="PF04082">
    <property type="entry name" value="Fungal_trans"/>
    <property type="match status" value="1"/>
</dbReference>
<keyword evidence="2" id="KW-0862">Zinc</keyword>
<name>A0A8H4IXA6_9PEZI</name>
<dbReference type="SUPFAM" id="SSF57701">
    <property type="entry name" value="Zn2/Cys6 DNA-binding domain"/>
    <property type="match status" value="1"/>
</dbReference>
<dbReference type="InterPro" id="IPR001138">
    <property type="entry name" value="Zn2Cys6_DnaBD"/>
</dbReference>
<dbReference type="SUPFAM" id="SSF57667">
    <property type="entry name" value="beta-beta-alpha zinc fingers"/>
    <property type="match status" value="1"/>
</dbReference>
<dbReference type="PROSITE" id="PS00028">
    <property type="entry name" value="ZINC_FINGER_C2H2_1"/>
    <property type="match status" value="2"/>
</dbReference>
<dbReference type="OrthoDB" id="10261408at2759"/>
<keyword evidence="11" id="KW-1185">Reference proteome</keyword>
<comment type="caution">
    <text evidence="10">The sequence shown here is derived from an EMBL/GenBank/DDBJ whole genome shotgun (WGS) entry which is preliminary data.</text>
</comment>
<evidence type="ECO:0000313" key="10">
    <source>
        <dbReference type="EMBL" id="KAF4306798.1"/>
    </source>
</evidence>
<evidence type="ECO:0000256" key="5">
    <source>
        <dbReference type="ARBA" id="ARBA00023242"/>
    </source>
</evidence>
<evidence type="ECO:0000259" key="8">
    <source>
        <dbReference type="PROSITE" id="PS50048"/>
    </source>
</evidence>
<feature type="compositionally biased region" description="Polar residues" evidence="7">
    <location>
        <begin position="274"/>
        <end position="290"/>
    </location>
</feature>
<dbReference type="EMBL" id="WWBZ02000033">
    <property type="protein sequence ID" value="KAF4306798.1"/>
    <property type="molecule type" value="Genomic_DNA"/>
</dbReference>
<evidence type="ECO:0000256" key="7">
    <source>
        <dbReference type="SAM" id="MobiDB-lite"/>
    </source>
</evidence>
<protein>
    <submittedName>
        <fullName evidence="10">Thioesterase superfamily</fullName>
    </submittedName>
</protein>
<evidence type="ECO:0000256" key="6">
    <source>
        <dbReference type="PROSITE-ProRule" id="PRU00042"/>
    </source>
</evidence>
<reference evidence="10" key="1">
    <citation type="submission" date="2020-04" db="EMBL/GenBank/DDBJ databases">
        <title>Genome Assembly and Annotation of Botryosphaeria dothidea sdau 11-99, a Latent Pathogen of Apple Fruit Ring Rot in China.</title>
        <authorList>
            <person name="Yu C."/>
            <person name="Diao Y."/>
            <person name="Lu Q."/>
            <person name="Zhao J."/>
            <person name="Cui S."/>
            <person name="Peng C."/>
            <person name="He B."/>
            <person name="Liu H."/>
        </authorList>
    </citation>
    <scope>NUCLEOTIDE SEQUENCE [LARGE SCALE GENOMIC DNA]</scope>
    <source>
        <strain evidence="10">Sdau11-99</strain>
    </source>
</reference>
<dbReference type="SUPFAM" id="SSF54637">
    <property type="entry name" value="Thioesterase/thiol ester dehydrase-isomerase"/>
    <property type="match status" value="1"/>
</dbReference>
<dbReference type="PROSITE" id="PS50157">
    <property type="entry name" value="ZINC_FINGER_C2H2_2"/>
    <property type="match status" value="2"/>
</dbReference>
<dbReference type="GO" id="GO:0006351">
    <property type="term" value="P:DNA-templated transcription"/>
    <property type="evidence" value="ECO:0007669"/>
    <property type="project" value="InterPro"/>
</dbReference>
<feature type="domain" description="Zn(2)-C6 fungal-type" evidence="8">
    <location>
        <begin position="237"/>
        <end position="266"/>
    </location>
</feature>
<evidence type="ECO:0000256" key="1">
    <source>
        <dbReference type="ARBA" id="ARBA00022723"/>
    </source>
</evidence>
<feature type="domain" description="C2H2-type" evidence="9">
    <location>
        <begin position="171"/>
        <end position="200"/>
    </location>
</feature>
<dbReference type="Gene3D" id="3.10.129.10">
    <property type="entry name" value="Hotdog Thioesterase"/>
    <property type="match status" value="1"/>
</dbReference>
<dbReference type="SMART" id="SM00355">
    <property type="entry name" value="ZnF_C2H2"/>
    <property type="match status" value="2"/>
</dbReference>
<dbReference type="Gene3D" id="3.30.160.60">
    <property type="entry name" value="Classic Zinc Finger"/>
    <property type="match status" value="1"/>
</dbReference>
<proteinExistence type="predicted"/>
<evidence type="ECO:0000256" key="2">
    <source>
        <dbReference type="ARBA" id="ARBA00022833"/>
    </source>
</evidence>
<evidence type="ECO:0000256" key="3">
    <source>
        <dbReference type="ARBA" id="ARBA00023015"/>
    </source>
</evidence>
<feature type="domain" description="C2H2-type" evidence="9">
    <location>
        <begin position="201"/>
        <end position="228"/>
    </location>
</feature>
<dbReference type="AlphaFoldDB" id="A0A8H4IXA6"/>
<keyword evidence="6" id="KW-0863">Zinc-finger</keyword>
<dbReference type="GO" id="GO:0003677">
    <property type="term" value="F:DNA binding"/>
    <property type="evidence" value="ECO:0007669"/>
    <property type="project" value="InterPro"/>
</dbReference>
<dbReference type="Pfam" id="PF03061">
    <property type="entry name" value="4HBT"/>
    <property type="match status" value="1"/>
</dbReference>
<feature type="region of interest" description="Disordered" evidence="7">
    <location>
        <begin position="268"/>
        <end position="312"/>
    </location>
</feature>
<dbReference type="CDD" id="cd00067">
    <property type="entry name" value="GAL4"/>
    <property type="match status" value="1"/>
</dbReference>
<keyword evidence="5" id="KW-0539">Nucleus</keyword>